<comment type="caution">
    <text evidence="1">The sequence shown here is derived from an EMBL/GenBank/DDBJ whole genome shotgun (WGS) entry which is preliminary data.</text>
</comment>
<name>A0A644SZN3_9ZZZZ</name>
<sequence>MPNSVLDQTTLEESFFFCEYAKRRFEMSCYNNGEIENTINIVGKVLEAHYEEKSVVPYPMKMDFLSDVIYCCEAMGINILMMQFGGVSFETTNLAFKHLREQIVQVINNISNIGILLDIASRFSVSPSFLPFPYKMEDVVLNYRANNELPAVFKCRDIVERKCVVKDCNNSIMFLVNAHMSLKETINELTRQATLFKSNSDYENCERSDVIKEVHRLSKSGSYRQTLQNIFYKATGLIIYDFCVLHNENLESALERHSRSDKSIKCDPLKKSTTTDCIQCKYYSECRNMWTKQFKYAVEKIRGTQTAEEWMNLTKKISDANKLQRRTIGFFEYEFVDTAT</sequence>
<proteinExistence type="predicted"/>
<evidence type="ECO:0000313" key="1">
    <source>
        <dbReference type="EMBL" id="MPL60138.1"/>
    </source>
</evidence>
<dbReference type="AlphaFoldDB" id="A0A644SZN3"/>
<accession>A0A644SZN3</accession>
<protein>
    <submittedName>
        <fullName evidence="1">Uncharacterized protein</fullName>
    </submittedName>
</protein>
<reference evidence="1" key="1">
    <citation type="submission" date="2019-08" db="EMBL/GenBank/DDBJ databases">
        <authorList>
            <person name="Kucharzyk K."/>
            <person name="Murdoch R.W."/>
            <person name="Higgins S."/>
            <person name="Loffler F."/>
        </authorList>
    </citation>
    <scope>NUCLEOTIDE SEQUENCE</scope>
</reference>
<dbReference type="EMBL" id="VSSQ01000011">
    <property type="protein sequence ID" value="MPL60138.1"/>
    <property type="molecule type" value="Genomic_DNA"/>
</dbReference>
<gene>
    <name evidence="1" type="ORF">SDC9_05694</name>
</gene>
<organism evidence="1">
    <name type="scientific">bioreactor metagenome</name>
    <dbReference type="NCBI Taxonomy" id="1076179"/>
    <lineage>
        <taxon>unclassified sequences</taxon>
        <taxon>metagenomes</taxon>
        <taxon>ecological metagenomes</taxon>
    </lineage>
</organism>